<evidence type="ECO:0000313" key="2">
    <source>
        <dbReference type="Proteomes" id="UP000233399"/>
    </source>
</evidence>
<accession>A0A2N1IRX0</accession>
<dbReference type="EMBL" id="PJCG01000021">
    <property type="protein sequence ID" value="PKI22310.1"/>
    <property type="molecule type" value="Genomic_DNA"/>
</dbReference>
<gene>
    <name evidence="1" type="ORF">CXB65_13400</name>
</gene>
<evidence type="ECO:0000313" key="1">
    <source>
        <dbReference type="EMBL" id="PKI22310.1"/>
    </source>
</evidence>
<protein>
    <submittedName>
        <fullName evidence="1">Uncharacterized protein</fullName>
    </submittedName>
</protein>
<reference evidence="1 2" key="1">
    <citation type="submission" date="2017-12" db="EMBL/GenBank/DDBJ databases">
        <title>Isolation and characterization of an aerobic denitrifying Pseudomonas monteilii CY06 from aquaculture ponds.</title>
        <authorList>
            <person name="Ma Q."/>
            <person name="Cai Y."/>
            <person name="He Z."/>
        </authorList>
    </citation>
    <scope>NUCLEOTIDE SEQUENCE [LARGE SCALE GENOMIC DNA]</scope>
    <source>
        <strain evidence="1 2">CY06</strain>
    </source>
</reference>
<name>A0A2N1IRX0_9PSED</name>
<proteinExistence type="predicted"/>
<dbReference type="Proteomes" id="UP000233399">
    <property type="component" value="Unassembled WGS sequence"/>
</dbReference>
<comment type="caution">
    <text evidence="1">The sequence shown here is derived from an EMBL/GenBank/DDBJ whole genome shotgun (WGS) entry which is preliminary data.</text>
</comment>
<sequence>MRACPRSRRRGGWHGLRPCSRARPLPQGASQLLDFKQDSCCHKDGDFQASSFRRCHSIPNASSGERRCLPPGKVM</sequence>
<dbReference type="AlphaFoldDB" id="A0A2N1IRX0"/>
<organism evidence="1 2">
    <name type="scientific">Pseudomonas monteilii</name>
    <dbReference type="NCBI Taxonomy" id="76759"/>
    <lineage>
        <taxon>Bacteria</taxon>
        <taxon>Pseudomonadati</taxon>
        <taxon>Pseudomonadota</taxon>
        <taxon>Gammaproteobacteria</taxon>
        <taxon>Pseudomonadales</taxon>
        <taxon>Pseudomonadaceae</taxon>
        <taxon>Pseudomonas</taxon>
    </lineage>
</organism>